<keyword evidence="5" id="KW-0472">Membrane</keyword>
<dbReference type="Pfam" id="PF00213">
    <property type="entry name" value="OSCP"/>
    <property type="match status" value="1"/>
</dbReference>
<evidence type="ECO:0000256" key="3">
    <source>
        <dbReference type="ARBA" id="ARBA00022781"/>
    </source>
</evidence>
<sequence length="194" mass="21742">MNILNQSIAPHGSNSQDIFPMAPSLYKSLFMKLIPLKKNPLVTSSEQSESLCKNESINGGVCKLSQLFGKRDYFDPIITWPTDQRNSTELEPWTSSFLSSVMETEKLNLIKKENALAVFVSSAVKLERRQLNQIAKKMQKVTGSRNVTLENTIDPSLIAGFIITYEKEEDVQCVIDLSVKGELAQLTARIENTD</sequence>
<evidence type="ECO:0000313" key="8">
    <source>
        <dbReference type="Proteomes" id="UP000541444"/>
    </source>
</evidence>
<accession>A0A7J7N8Q4</accession>
<keyword evidence="2" id="KW-0813">Transport</keyword>
<dbReference type="GO" id="GO:0016020">
    <property type="term" value="C:membrane"/>
    <property type="evidence" value="ECO:0007669"/>
    <property type="project" value="UniProtKB-SubCell"/>
</dbReference>
<comment type="subcellular location">
    <subcellularLocation>
        <location evidence="1">Membrane</location>
    </subcellularLocation>
</comment>
<dbReference type="GO" id="GO:0046933">
    <property type="term" value="F:proton-transporting ATP synthase activity, rotational mechanism"/>
    <property type="evidence" value="ECO:0007669"/>
    <property type="project" value="InterPro"/>
</dbReference>
<evidence type="ECO:0000256" key="1">
    <source>
        <dbReference type="ARBA" id="ARBA00004370"/>
    </source>
</evidence>
<proteinExistence type="predicted"/>
<reference evidence="7 8" key="1">
    <citation type="journal article" date="2020" name="IScience">
        <title>Genome Sequencing of the Endangered Kingdonia uniflora (Circaeasteraceae, Ranunculales) Reveals Potential Mechanisms of Evolutionary Specialization.</title>
        <authorList>
            <person name="Sun Y."/>
            <person name="Deng T."/>
            <person name="Zhang A."/>
            <person name="Moore M.J."/>
            <person name="Landis J.B."/>
            <person name="Lin N."/>
            <person name="Zhang H."/>
            <person name="Zhang X."/>
            <person name="Huang J."/>
            <person name="Zhang X."/>
            <person name="Sun H."/>
            <person name="Wang H."/>
        </authorList>
    </citation>
    <scope>NUCLEOTIDE SEQUENCE [LARGE SCALE GENOMIC DNA]</scope>
    <source>
        <strain evidence="7">TB1705</strain>
        <tissue evidence="7">Leaf</tissue>
    </source>
</reference>
<gene>
    <name evidence="7" type="ORF">GIB67_029263</name>
</gene>
<keyword evidence="6" id="KW-0066">ATP synthesis</keyword>
<keyword evidence="3" id="KW-0375">Hydrogen ion transport</keyword>
<keyword evidence="4" id="KW-0406">Ion transport</keyword>
<evidence type="ECO:0000256" key="2">
    <source>
        <dbReference type="ARBA" id="ARBA00022448"/>
    </source>
</evidence>
<name>A0A7J7N8Q4_9MAGN</name>
<evidence type="ECO:0000256" key="6">
    <source>
        <dbReference type="ARBA" id="ARBA00023310"/>
    </source>
</evidence>
<dbReference type="PANTHER" id="PTHR11910">
    <property type="entry name" value="ATP SYNTHASE DELTA CHAIN"/>
    <property type="match status" value="1"/>
</dbReference>
<keyword evidence="8" id="KW-1185">Reference proteome</keyword>
<dbReference type="OrthoDB" id="1262810at2759"/>
<evidence type="ECO:0000256" key="4">
    <source>
        <dbReference type="ARBA" id="ARBA00023065"/>
    </source>
</evidence>
<dbReference type="InterPro" id="IPR000711">
    <property type="entry name" value="ATPase_OSCP/dsu"/>
</dbReference>
<evidence type="ECO:0000256" key="5">
    <source>
        <dbReference type="ARBA" id="ARBA00023136"/>
    </source>
</evidence>
<dbReference type="AlphaFoldDB" id="A0A7J7N8Q4"/>
<dbReference type="Proteomes" id="UP000541444">
    <property type="component" value="Unassembled WGS sequence"/>
</dbReference>
<evidence type="ECO:0000313" key="7">
    <source>
        <dbReference type="EMBL" id="KAF6163414.1"/>
    </source>
</evidence>
<organism evidence="7 8">
    <name type="scientific">Kingdonia uniflora</name>
    <dbReference type="NCBI Taxonomy" id="39325"/>
    <lineage>
        <taxon>Eukaryota</taxon>
        <taxon>Viridiplantae</taxon>
        <taxon>Streptophyta</taxon>
        <taxon>Embryophyta</taxon>
        <taxon>Tracheophyta</taxon>
        <taxon>Spermatophyta</taxon>
        <taxon>Magnoliopsida</taxon>
        <taxon>Ranunculales</taxon>
        <taxon>Circaeasteraceae</taxon>
        <taxon>Kingdonia</taxon>
    </lineage>
</organism>
<comment type="caution">
    <text evidence="7">The sequence shown here is derived from an EMBL/GenBank/DDBJ whole genome shotgun (WGS) entry which is preliminary data.</text>
</comment>
<protein>
    <submittedName>
        <fullName evidence="7">Uncharacterized protein</fullName>
    </submittedName>
</protein>
<dbReference type="EMBL" id="JACGCM010000981">
    <property type="protein sequence ID" value="KAF6163414.1"/>
    <property type="molecule type" value="Genomic_DNA"/>
</dbReference>